<proteinExistence type="predicted"/>
<gene>
    <name evidence="1" type="ORF">MOST_30940</name>
</gene>
<dbReference type="AlphaFoldDB" id="A0A9X7J078"/>
<keyword evidence="2" id="KW-1185">Reference proteome</keyword>
<accession>A0A9X7J078</accession>
<protein>
    <submittedName>
        <fullName evidence="1">Uncharacterized protein</fullName>
    </submittedName>
</protein>
<dbReference type="EMBL" id="PVXL01000076">
    <property type="protein sequence ID" value="PRR69214.1"/>
    <property type="molecule type" value="Genomic_DNA"/>
</dbReference>
<name>A0A9X7J078_9FIRM</name>
<evidence type="ECO:0000313" key="2">
    <source>
        <dbReference type="Proteomes" id="UP000239430"/>
    </source>
</evidence>
<organism evidence="1 2">
    <name type="scientific">Neomoorella stamsii</name>
    <dbReference type="NCBI Taxonomy" id="1266720"/>
    <lineage>
        <taxon>Bacteria</taxon>
        <taxon>Bacillati</taxon>
        <taxon>Bacillota</taxon>
        <taxon>Clostridia</taxon>
        <taxon>Neomoorellales</taxon>
        <taxon>Neomoorellaceae</taxon>
        <taxon>Neomoorella</taxon>
    </lineage>
</organism>
<comment type="caution">
    <text evidence="1">The sequence shown here is derived from an EMBL/GenBank/DDBJ whole genome shotgun (WGS) entry which is preliminary data.</text>
</comment>
<evidence type="ECO:0000313" key="1">
    <source>
        <dbReference type="EMBL" id="PRR69214.1"/>
    </source>
</evidence>
<reference evidence="1 2" key="1">
    <citation type="submission" date="2018-03" db="EMBL/GenBank/DDBJ databases">
        <title>Genome sequence of Moorella stamsii DSM 26217.</title>
        <authorList>
            <person name="Poehlein A."/>
            <person name="Daniel R."/>
        </authorList>
    </citation>
    <scope>NUCLEOTIDE SEQUENCE [LARGE SCALE GENOMIC DNA]</scope>
    <source>
        <strain evidence="2">DSM 26217</strain>
    </source>
</reference>
<dbReference type="RefSeq" id="WP_181950136.1">
    <property type="nucleotide sequence ID" value="NZ_PVXL01000076.1"/>
</dbReference>
<dbReference type="Proteomes" id="UP000239430">
    <property type="component" value="Unassembled WGS sequence"/>
</dbReference>
<sequence>MAVKLEESRVKQAVDSLLEMFASGNLPQAVARTFINARADMAGLAISGAWATGC</sequence>